<dbReference type="PROSITE" id="PS00107">
    <property type="entry name" value="PROTEIN_KINASE_ATP"/>
    <property type="match status" value="1"/>
</dbReference>
<keyword evidence="7" id="KW-1185">Reference proteome</keyword>
<keyword evidence="4" id="KW-0732">Signal</keyword>
<evidence type="ECO:0000313" key="7">
    <source>
        <dbReference type="Proteomes" id="UP000001357"/>
    </source>
</evidence>
<evidence type="ECO:0000259" key="5">
    <source>
        <dbReference type="PROSITE" id="PS50011"/>
    </source>
</evidence>
<dbReference type="SUPFAM" id="SSF56112">
    <property type="entry name" value="Protein kinase-like (PK-like)"/>
    <property type="match status" value="1"/>
</dbReference>
<dbReference type="InterPro" id="IPR011050">
    <property type="entry name" value="Pectin_lyase_fold/virulence"/>
</dbReference>
<dbReference type="PANTHER" id="PTHR24416">
    <property type="entry name" value="TYROSINE-PROTEIN KINASE RECEPTOR"/>
    <property type="match status" value="1"/>
</dbReference>
<dbReference type="InterPro" id="IPR000719">
    <property type="entry name" value="Prot_kinase_dom"/>
</dbReference>
<keyword evidence="3" id="KW-0812">Transmembrane</keyword>
<proteinExistence type="predicted"/>
<dbReference type="SUPFAM" id="SSF51126">
    <property type="entry name" value="Pectin lyase-like"/>
    <property type="match status" value="2"/>
</dbReference>
<organism evidence="6 7">
    <name type="scientific">Monosiga brevicollis</name>
    <name type="common">Choanoflagellate</name>
    <dbReference type="NCBI Taxonomy" id="81824"/>
    <lineage>
        <taxon>Eukaryota</taxon>
        <taxon>Choanoflagellata</taxon>
        <taxon>Craspedida</taxon>
        <taxon>Salpingoecidae</taxon>
        <taxon>Monosiga</taxon>
    </lineage>
</organism>
<dbReference type="RefSeq" id="XP_001749144.1">
    <property type="nucleotide sequence ID" value="XM_001749092.1"/>
</dbReference>
<dbReference type="PRINTS" id="PR00109">
    <property type="entry name" value="TYRKINASE"/>
</dbReference>
<evidence type="ECO:0000256" key="3">
    <source>
        <dbReference type="SAM" id="Phobius"/>
    </source>
</evidence>
<dbReference type="InterPro" id="IPR017441">
    <property type="entry name" value="Protein_kinase_ATP_BS"/>
</dbReference>
<dbReference type="InParanoid" id="A9V8X4"/>
<feature type="signal peptide" evidence="4">
    <location>
        <begin position="1"/>
        <end position="21"/>
    </location>
</feature>
<dbReference type="InterPro" id="IPR006626">
    <property type="entry name" value="PbH1"/>
</dbReference>
<dbReference type="InterPro" id="IPR020635">
    <property type="entry name" value="Tyr_kinase_cat_dom"/>
</dbReference>
<dbReference type="SMART" id="SM00710">
    <property type="entry name" value="PbH1"/>
    <property type="match status" value="6"/>
</dbReference>
<dbReference type="Pfam" id="PF07714">
    <property type="entry name" value="PK_Tyr_Ser-Thr"/>
    <property type="match status" value="1"/>
</dbReference>
<feature type="binding site" evidence="2">
    <location>
        <position position="1253"/>
    </location>
    <ligand>
        <name>ATP</name>
        <dbReference type="ChEBI" id="CHEBI:30616"/>
    </ligand>
</feature>
<dbReference type="InterPro" id="IPR011009">
    <property type="entry name" value="Kinase-like_dom_sf"/>
</dbReference>
<gene>
    <name evidence="6" type="ORF">MONBRDRAFT_28694</name>
</gene>
<feature type="transmembrane region" description="Helical" evidence="3">
    <location>
        <begin position="1147"/>
        <end position="1171"/>
    </location>
</feature>
<feature type="domain" description="Protein kinase" evidence="5">
    <location>
        <begin position="1224"/>
        <end position="1488"/>
    </location>
</feature>
<name>A9V8X4_MONBE</name>
<evidence type="ECO:0000256" key="1">
    <source>
        <dbReference type="ARBA" id="ARBA00004167"/>
    </source>
</evidence>
<dbReference type="GO" id="GO:0004713">
    <property type="term" value="F:protein tyrosine kinase activity"/>
    <property type="evidence" value="ECO:0000318"/>
    <property type="project" value="GO_Central"/>
</dbReference>
<protein>
    <recommendedName>
        <fullName evidence="5">Protein kinase domain-containing protein</fullName>
    </recommendedName>
</protein>
<feature type="chain" id="PRO_5002745260" description="Protein kinase domain-containing protein" evidence="4">
    <location>
        <begin position="22"/>
        <end position="1503"/>
    </location>
</feature>
<dbReference type="GeneID" id="5894481"/>
<evidence type="ECO:0000313" key="6">
    <source>
        <dbReference type="EMBL" id="EDQ85950.1"/>
    </source>
</evidence>
<evidence type="ECO:0000256" key="2">
    <source>
        <dbReference type="PROSITE-ProRule" id="PRU10141"/>
    </source>
</evidence>
<comment type="subcellular location">
    <subcellularLocation>
        <location evidence="1">Membrane</location>
        <topology evidence="1">Single-pass membrane protein</topology>
    </subcellularLocation>
</comment>
<dbReference type="PROSITE" id="PS50011">
    <property type="entry name" value="PROTEIN_KINASE_DOM"/>
    <property type="match status" value="1"/>
</dbReference>
<dbReference type="eggNOG" id="KOG4257">
    <property type="taxonomic scope" value="Eukaryota"/>
</dbReference>
<keyword evidence="2" id="KW-0067">ATP-binding</keyword>
<dbReference type="GO" id="GO:0005524">
    <property type="term" value="F:ATP binding"/>
    <property type="evidence" value="ECO:0007669"/>
    <property type="project" value="UniProtKB-UniRule"/>
</dbReference>
<keyword evidence="3" id="KW-0472">Membrane</keyword>
<dbReference type="GO" id="GO:0005886">
    <property type="term" value="C:plasma membrane"/>
    <property type="evidence" value="ECO:0000318"/>
    <property type="project" value="GO_Central"/>
</dbReference>
<sequence length="1503" mass="160980">MPMLLLMGLALLHINLPRTSGSTFYVSQANDTGQVGSWSWAINQARLAPEPEIRISVPQVYVAASFLDNALDIEGLHIDGSLTLTDCANVIFPEDNLQMFNVSADNIYIRCLTFYHTGVQLAPASNVRLLGVLVEGSRHNLNYVSVLSVLGVGVQVRGQNHVFEFLNISQSLGTGLEVMGTGHYFADHRIRNGVGHGIELNCHNTTFQSLAVISNDGDGLRIVNSTNILVDSYVSSERNNTWFSFNLGLQLNVLASARNIQVSNSILIGAPGVHIAGVNVSLSTSYVNVKKELDFFWFVSSEVGIHVTASAVDTRIVNVIVCSIFGVLVSGRHTVLQGVHIGGTLDDEGTFLNFNMETGLVIEATAHDVVVRDLYDGYGSSLIIARFAVISSGTDVDLTASALYSNFRSGRADNVLLRVSGGTLRYGSMARYGALAAMASLAQDNQLPILFSIVIEANAQLVNITRVNARASYCNLNVSNTGTFVRVEPHTHPAASRFISDVILGSVDCVLDLRGPAVVTNIHHDPVCVLLPSAIRVVNSTMPEPVIIENIGISLSQIQVLNSSNVRLNDINPQSVEGQLGGALLLGDDPLIFIRDSHNVTLTNTYLFVDASQTAPRRRRWGGVVLGQKDEHGLLKRGYSQSPVVIVRNSVSTTISDCTVISSMAQAPLFWLVDVDDCVLQSNVISNSSDSDPLPSSHFSALGVDGNSTNVIVVNNTLAYGSPLVALWSARGVFVQGNSLLGGDRLDGIVVESAVEHVQIGLPPNGSTALWDTMASDWGANPNMFSSCVRGVVVKGSDVAIHSNFLQWAWVGVEVAATANRVAIGGATPLGNCFQDCRIALQSSGSDVVFASNVVLRYDATHEYPMTVLLLPTTSDGLSLNIPTASGPWTQPSVSTSAFVLGRGDPVVTSFDGAMVRTWSDQGVSTANQLLVTRWITLSMDSLYPDLTSVLPQFSFVTSIPANVEATVAGRFGLAINLLLTSTYPIGIPLAANMKVASFYRVANGQYEGATSGPVAVTLVSSLLPTEGSSSTTTTITAPNSTNLPVVTTERSLPTVPVNGTQMSVTINTQTLGITDVLTPVIIVFIINGSSSLVTEPITLFETDATVTSTTMPTTTTSTSVSTLNFTTPVPSTTAGTALVQGAKAPLAPGLVVGLAVAVLVALTLIGVFLYRRRRTARGNKAMLPPEVALAAQKRVAELLGFGPSKLAPLQDAMRPLIWDAADVTLESAIGAGNFGIVYKGKLRGRDEWLAIKQPHSENPDELDLVSKDLLVEAYLLLYAGEHPHVVTLYGCVAMTGGLVAMVMEMAPHGDLRMLLRQGAKGQSLTVFDKMEAVAQLAQGLSHLHAKHIVHRDVACRNTLVMSLQPLRIAISDLGLARTVREQVYYKQTSKVALPFAWMAPESLVHRRFSPASDAWSLGMTAWEIFANGQRPWEGKGPEAIMLALQRGERPVLQADMPPQLQRVWEREPIKRGPIDAFNLRSERAAAIPVWDVDASALVESQL</sequence>
<dbReference type="SMART" id="SM00219">
    <property type="entry name" value="TyrKc"/>
    <property type="match status" value="1"/>
</dbReference>
<dbReference type="PANTHER" id="PTHR24416:SF600">
    <property type="entry name" value="PDGF- AND VEGF-RECEPTOR RELATED, ISOFORM J"/>
    <property type="match status" value="1"/>
</dbReference>
<dbReference type="InterPro" id="IPR050122">
    <property type="entry name" value="RTK"/>
</dbReference>
<dbReference type="Proteomes" id="UP000001357">
    <property type="component" value="Unassembled WGS sequence"/>
</dbReference>
<dbReference type="InterPro" id="IPR001245">
    <property type="entry name" value="Ser-Thr/Tyr_kinase_cat_dom"/>
</dbReference>
<keyword evidence="2" id="KW-0547">Nucleotide-binding</keyword>
<dbReference type="EMBL" id="CH991569">
    <property type="protein sequence ID" value="EDQ85950.1"/>
    <property type="molecule type" value="Genomic_DNA"/>
</dbReference>
<evidence type="ECO:0000256" key="4">
    <source>
        <dbReference type="SAM" id="SignalP"/>
    </source>
</evidence>
<reference evidence="6 7" key="1">
    <citation type="journal article" date="2008" name="Nature">
        <title>The genome of the choanoflagellate Monosiga brevicollis and the origin of metazoans.</title>
        <authorList>
            <consortium name="JGI Sequencing"/>
            <person name="King N."/>
            <person name="Westbrook M.J."/>
            <person name="Young S.L."/>
            <person name="Kuo A."/>
            <person name="Abedin M."/>
            <person name="Chapman J."/>
            <person name="Fairclough S."/>
            <person name="Hellsten U."/>
            <person name="Isogai Y."/>
            <person name="Letunic I."/>
            <person name="Marr M."/>
            <person name="Pincus D."/>
            <person name="Putnam N."/>
            <person name="Rokas A."/>
            <person name="Wright K.J."/>
            <person name="Zuzow R."/>
            <person name="Dirks W."/>
            <person name="Good M."/>
            <person name="Goodstein D."/>
            <person name="Lemons D."/>
            <person name="Li W."/>
            <person name="Lyons J.B."/>
            <person name="Morris A."/>
            <person name="Nichols S."/>
            <person name="Richter D.J."/>
            <person name="Salamov A."/>
            <person name="Bork P."/>
            <person name="Lim W.A."/>
            <person name="Manning G."/>
            <person name="Miller W.T."/>
            <person name="McGinnis W."/>
            <person name="Shapiro H."/>
            <person name="Tjian R."/>
            <person name="Grigoriev I.V."/>
            <person name="Rokhsar D."/>
        </authorList>
    </citation>
    <scope>NUCLEOTIDE SEQUENCE [LARGE SCALE GENOMIC DNA]</scope>
    <source>
        <strain evidence="7">MX1 / ATCC 50154</strain>
    </source>
</reference>
<dbReference type="Gene3D" id="1.10.510.10">
    <property type="entry name" value="Transferase(Phosphotransferase) domain 1"/>
    <property type="match status" value="1"/>
</dbReference>
<dbReference type="Pfam" id="PF13229">
    <property type="entry name" value="Beta_helix"/>
    <property type="match status" value="1"/>
</dbReference>
<dbReference type="InterPro" id="IPR039448">
    <property type="entry name" value="Beta_helix"/>
</dbReference>
<keyword evidence="3" id="KW-1133">Transmembrane helix</keyword>
<dbReference type="STRING" id="81824.A9V8X4"/>
<dbReference type="KEGG" id="mbr:MONBRDRAFT_28694"/>
<accession>A9V8X4</accession>